<dbReference type="STRING" id="1716141.STSP_60760"/>
<evidence type="ECO:0000313" key="2">
    <source>
        <dbReference type="EMBL" id="OAH10611.1"/>
    </source>
</evidence>
<name>A0A177HI28_9ACTN</name>
<dbReference type="Proteomes" id="UP000077381">
    <property type="component" value="Unassembled WGS sequence"/>
</dbReference>
<proteinExistence type="predicted"/>
<reference evidence="2 3" key="1">
    <citation type="submission" date="2015-12" db="EMBL/GenBank/DDBJ databases">
        <title>Genome sequence of Streptomyces sp. G25.</title>
        <authorList>
            <person name="Poehlein A."/>
            <person name="Roettig A."/>
            <person name="Hiessl S."/>
            <person name="Hauschild P."/>
            <person name="Schauer J."/>
            <person name="Madkour M.H."/>
            <person name="Al-Ansari A.M."/>
            <person name="Almakishah N.H."/>
            <person name="Steinbuechel A."/>
            <person name="Daniel R."/>
        </authorList>
    </citation>
    <scope>NUCLEOTIDE SEQUENCE [LARGE SCALE GENOMIC DNA]</scope>
    <source>
        <strain evidence="3">G25(2015)</strain>
    </source>
</reference>
<accession>A0A177HI28</accession>
<dbReference type="AlphaFoldDB" id="A0A177HI28"/>
<feature type="region of interest" description="Disordered" evidence="1">
    <location>
        <begin position="66"/>
        <end position="92"/>
    </location>
</feature>
<evidence type="ECO:0000313" key="3">
    <source>
        <dbReference type="Proteomes" id="UP000077381"/>
    </source>
</evidence>
<comment type="caution">
    <text evidence="2">The sequence shown here is derived from an EMBL/GenBank/DDBJ whole genome shotgun (WGS) entry which is preliminary data.</text>
</comment>
<organism evidence="2 3">
    <name type="scientific">Streptomyces jeddahensis</name>
    <dbReference type="NCBI Taxonomy" id="1716141"/>
    <lineage>
        <taxon>Bacteria</taxon>
        <taxon>Bacillati</taxon>
        <taxon>Actinomycetota</taxon>
        <taxon>Actinomycetes</taxon>
        <taxon>Kitasatosporales</taxon>
        <taxon>Streptomycetaceae</taxon>
        <taxon>Streptomyces</taxon>
    </lineage>
</organism>
<gene>
    <name evidence="2" type="primary">cseA</name>
    <name evidence="2" type="ORF">STSP_60760</name>
</gene>
<protein>
    <submittedName>
        <fullName evidence="2">Lipoprotein CseA</fullName>
    </submittedName>
</protein>
<dbReference type="EMBL" id="LOHS01000131">
    <property type="protein sequence ID" value="OAH10611.1"/>
    <property type="molecule type" value="Genomic_DNA"/>
</dbReference>
<evidence type="ECO:0000256" key="1">
    <source>
        <dbReference type="SAM" id="MobiDB-lite"/>
    </source>
</evidence>
<dbReference type="PATRIC" id="fig|1716141.3.peg.6387"/>
<keyword evidence="2" id="KW-0449">Lipoprotein</keyword>
<keyword evidence="3" id="KW-1185">Reference proteome</keyword>
<sequence length="240" mass="25102">MRGRLGTRAIRGKRVIQRLRAIRGDALAARRGGGRTGKRTLTAGGAAAAALAALGLTLTGCGAGGTGARDEGPARGASVAQPTPSPSPSHTVQRVDAVALVKNDPTVSAEVKRDLKPCVADEYPVDVSYGKLTGGASNDIVVNVMTCGDAVGVGSYVYRMAGGRYQNVFRAEEPPVYAEIDRGDLVVTMQVYEKGDPVEYPSGENVITYHWSANRFVEQSLTHNDYSNAVGGGSPTTSQH</sequence>